<protein>
    <submittedName>
        <fullName evidence="1">Uncharacterized protein</fullName>
    </submittedName>
</protein>
<organism evidence="1">
    <name type="scientific">marine sediment metagenome</name>
    <dbReference type="NCBI Taxonomy" id="412755"/>
    <lineage>
        <taxon>unclassified sequences</taxon>
        <taxon>metagenomes</taxon>
        <taxon>ecological metagenomes</taxon>
    </lineage>
</organism>
<comment type="caution">
    <text evidence="1">The sequence shown here is derived from an EMBL/GenBank/DDBJ whole genome shotgun (WGS) entry which is preliminary data.</text>
</comment>
<proteinExistence type="predicted"/>
<feature type="non-terminal residue" evidence="1">
    <location>
        <position position="1"/>
    </location>
</feature>
<accession>X1HWI4</accession>
<dbReference type="AlphaFoldDB" id="X1HWI4"/>
<reference evidence="1" key="1">
    <citation type="journal article" date="2014" name="Front. Microbiol.">
        <title>High frequency of phylogenetically diverse reductive dehalogenase-homologous genes in deep subseafloor sedimentary metagenomes.</title>
        <authorList>
            <person name="Kawai M."/>
            <person name="Futagami T."/>
            <person name="Toyoda A."/>
            <person name="Takaki Y."/>
            <person name="Nishi S."/>
            <person name="Hori S."/>
            <person name="Arai W."/>
            <person name="Tsubouchi T."/>
            <person name="Morono Y."/>
            <person name="Uchiyama I."/>
            <person name="Ito T."/>
            <person name="Fujiyama A."/>
            <person name="Inagaki F."/>
            <person name="Takami H."/>
        </authorList>
    </citation>
    <scope>NUCLEOTIDE SEQUENCE</scope>
    <source>
        <strain evidence="1">Expedition CK06-06</strain>
    </source>
</reference>
<evidence type="ECO:0000313" key="1">
    <source>
        <dbReference type="EMBL" id="GAH49663.1"/>
    </source>
</evidence>
<gene>
    <name evidence="1" type="ORF">S03H2_37580</name>
</gene>
<name>X1HWI4_9ZZZZ</name>
<sequence>ALEWMEAPYAPRLKPWPMTNSSPARRGLEYLSPSGSAYAALAARPRGRLESHPR</sequence>
<dbReference type="EMBL" id="BARU01023138">
    <property type="protein sequence ID" value="GAH49663.1"/>
    <property type="molecule type" value="Genomic_DNA"/>
</dbReference>